<evidence type="ECO:0000313" key="1">
    <source>
        <dbReference type="EMBL" id="OAY50682.1"/>
    </source>
</evidence>
<name>A0A2C9VWP4_MANES</name>
<dbReference type="AlphaFoldDB" id="A0A2C9VWP4"/>
<protein>
    <recommendedName>
        <fullName evidence="2">DUF4283 domain-containing protein</fullName>
    </recommendedName>
</protein>
<gene>
    <name evidence="1" type="ORF">MANES_05G155700</name>
</gene>
<reference evidence="1" key="1">
    <citation type="submission" date="2016-02" db="EMBL/GenBank/DDBJ databases">
        <title>WGS assembly of Manihot esculenta.</title>
        <authorList>
            <person name="Bredeson J.V."/>
            <person name="Prochnik S.E."/>
            <person name="Lyons J.B."/>
            <person name="Schmutz J."/>
            <person name="Grimwood J."/>
            <person name="Vrebalov J."/>
            <person name="Bart R.S."/>
            <person name="Amuge T."/>
            <person name="Ferguson M.E."/>
            <person name="Green R."/>
            <person name="Putnam N."/>
            <person name="Stites J."/>
            <person name="Rounsley S."/>
            <person name="Rokhsar D.S."/>
        </authorList>
    </citation>
    <scope>NUCLEOTIDE SEQUENCE [LARGE SCALE GENOMIC DNA]</scope>
    <source>
        <tissue evidence="1">Leaf</tissue>
    </source>
</reference>
<sequence>MDLIRVWKLMGGRKSSFKDILQGRRIADSVMWDLEDGSVDLSDDDSNCESEEPANNDCPTIRVFKSEKRLLRHPWQSTLIIKLLGHFIEFSYLQKRLPQMWVLKLPIDLIDLVNGFFIVIRDHYLTFW</sequence>
<accession>A0A2C9VWP4</accession>
<dbReference type="EMBL" id="CM004391">
    <property type="protein sequence ID" value="OAY50682.1"/>
    <property type="molecule type" value="Genomic_DNA"/>
</dbReference>
<evidence type="ECO:0008006" key="2">
    <source>
        <dbReference type="Google" id="ProtNLM"/>
    </source>
</evidence>
<organism evidence="1">
    <name type="scientific">Manihot esculenta</name>
    <name type="common">Cassava</name>
    <name type="synonym">Jatropha manihot</name>
    <dbReference type="NCBI Taxonomy" id="3983"/>
    <lineage>
        <taxon>Eukaryota</taxon>
        <taxon>Viridiplantae</taxon>
        <taxon>Streptophyta</taxon>
        <taxon>Embryophyta</taxon>
        <taxon>Tracheophyta</taxon>
        <taxon>Spermatophyta</taxon>
        <taxon>Magnoliopsida</taxon>
        <taxon>eudicotyledons</taxon>
        <taxon>Gunneridae</taxon>
        <taxon>Pentapetalae</taxon>
        <taxon>rosids</taxon>
        <taxon>fabids</taxon>
        <taxon>Malpighiales</taxon>
        <taxon>Euphorbiaceae</taxon>
        <taxon>Crotonoideae</taxon>
        <taxon>Manihoteae</taxon>
        <taxon>Manihot</taxon>
    </lineage>
</organism>
<proteinExistence type="predicted"/>